<dbReference type="Proteomes" id="UP000190641">
    <property type="component" value="Unassembled WGS sequence"/>
</dbReference>
<accession>A0A9X6B3E8</accession>
<evidence type="ECO:0000256" key="1">
    <source>
        <dbReference type="SAM" id="Phobius"/>
    </source>
</evidence>
<evidence type="ECO:0000313" key="3">
    <source>
        <dbReference type="Proteomes" id="UP000190641"/>
    </source>
</evidence>
<dbReference type="AlphaFoldDB" id="A0A9X6B3E8"/>
<feature type="transmembrane region" description="Helical" evidence="1">
    <location>
        <begin position="29"/>
        <end position="50"/>
    </location>
</feature>
<protein>
    <recommendedName>
        <fullName evidence="4">Stage II sporulation protein M</fullName>
    </recommendedName>
</protein>
<feature type="transmembrane region" description="Helical" evidence="1">
    <location>
        <begin position="132"/>
        <end position="153"/>
    </location>
</feature>
<gene>
    <name evidence="2" type="ORF">BLX06_31375</name>
</gene>
<dbReference type="PANTHER" id="PTHR35337">
    <property type="entry name" value="SLR1478 PROTEIN"/>
    <property type="match status" value="1"/>
</dbReference>
<keyword evidence="1" id="KW-0472">Membrane</keyword>
<keyword evidence="1" id="KW-0812">Transmembrane</keyword>
<sequence length="197" mass="22190">MKKNNKRDEFKKRVMGVKSFNKWISKKHFWKLFFSSACIYVFALILGLILSKYMGIEVGKTVGVQNSVINYIDHNLKSALFVASGLVTMSLSTIYYLFLNGFFLGVTFIAVGDFHSYGVAFTSVLVHGIFEIPAIILVGGIGLYPVCIIYYLLRNKKINIKLHLRNGIFMAVISIVLFIIAAILEAYISPILISWTT</sequence>
<keyword evidence="1" id="KW-1133">Transmembrane helix</keyword>
<evidence type="ECO:0000313" key="2">
    <source>
        <dbReference type="EMBL" id="OOR71332.1"/>
    </source>
</evidence>
<dbReference type="RefSeq" id="WP_078187874.1">
    <property type="nucleotide sequence ID" value="NZ_MUAU01000221.1"/>
</dbReference>
<name>A0A9X6B3E8_BACCE</name>
<reference evidence="2 3" key="1">
    <citation type="submission" date="2017-01" db="EMBL/GenBank/DDBJ databases">
        <title>Bacillus cereus isolates.</title>
        <authorList>
            <person name="Beno S.M."/>
        </authorList>
    </citation>
    <scope>NUCLEOTIDE SEQUENCE [LARGE SCALE GENOMIC DNA]</scope>
    <source>
        <strain evidence="2 3">FSL K6-1030</strain>
    </source>
</reference>
<dbReference type="PANTHER" id="PTHR35337:SF1">
    <property type="entry name" value="SLR1478 PROTEIN"/>
    <property type="match status" value="1"/>
</dbReference>
<comment type="caution">
    <text evidence="2">The sequence shown here is derived from an EMBL/GenBank/DDBJ whole genome shotgun (WGS) entry which is preliminary data.</text>
</comment>
<feature type="transmembrane region" description="Helical" evidence="1">
    <location>
        <begin position="79"/>
        <end position="99"/>
    </location>
</feature>
<feature type="transmembrane region" description="Helical" evidence="1">
    <location>
        <begin position="106"/>
        <end position="126"/>
    </location>
</feature>
<dbReference type="InterPro" id="IPR002798">
    <property type="entry name" value="SpoIIM-like"/>
</dbReference>
<feature type="transmembrane region" description="Helical" evidence="1">
    <location>
        <begin position="165"/>
        <end position="188"/>
    </location>
</feature>
<evidence type="ECO:0008006" key="4">
    <source>
        <dbReference type="Google" id="ProtNLM"/>
    </source>
</evidence>
<organism evidence="2 3">
    <name type="scientific">Bacillus cereus</name>
    <dbReference type="NCBI Taxonomy" id="1396"/>
    <lineage>
        <taxon>Bacteria</taxon>
        <taxon>Bacillati</taxon>
        <taxon>Bacillota</taxon>
        <taxon>Bacilli</taxon>
        <taxon>Bacillales</taxon>
        <taxon>Bacillaceae</taxon>
        <taxon>Bacillus</taxon>
        <taxon>Bacillus cereus group</taxon>
    </lineage>
</organism>
<proteinExistence type="predicted"/>
<dbReference type="Pfam" id="PF01944">
    <property type="entry name" value="SpoIIM"/>
    <property type="match status" value="1"/>
</dbReference>
<dbReference type="EMBL" id="MUAU01000221">
    <property type="protein sequence ID" value="OOR71332.1"/>
    <property type="molecule type" value="Genomic_DNA"/>
</dbReference>